<proteinExistence type="predicted"/>
<evidence type="ECO:0000313" key="1">
    <source>
        <dbReference type="EMBL" id="MBB4082046.1"/>
    </source>
</evidence>
<dbReference type="SUPFAM" id="SSF55154">
    <property type="entry name" value="CYTH-like phosphatases"/>
    <property type="match status" value="1"/>
</dbReference>
<evidence type="ECO:0000313" key="2">
    <source>
        <dbReference type="Proteomes" id="UP000529946"/>
    </source>
</evidence>
<keyword evidence="2" id="KW-1185">Reference proteome</keyword>
<gene>
    <name evidence="1" type="ORF">GGR12_000885</name>
</gene>
<dbReference type="Proteomes" id="UP000529946">
    <property type="component" value="Unassembled WGS sequence"/>
</dbReference>
<dbReference type="EMBL" id="JACIDM010000001">
    <property type="protein sequence ID" value="MBB4082046.1"/>
    <property type="molecule type" value="Genomic_DNA"/>
</dbReference>
<sequence>MPTENERKYVLSDPEAVLALWDRETWSEIRQGYLPGDARIRRRVDSGVHEDSFTYKITAAGRLIEIETAIEDARDFDDLWPKTTRRIHKLRRTVTDRHGLQWDVDLLMNDDGEIYFAMAECEMPEGMDAPPKILPALAPYIRFAVPRARQAEFVNARLADPAYAASLVF</sequence>
<dbReference type="Gene3D" id="2.40.320.10">
    <property type="entry name" value="Hypothetical Protein Pfu-838710-001"/>
    <property type="match status" value="1"/>
</dbReference>
<dbReference type="InterPro" id="IPR033469">
    <property type="entry name" value="CYTH-like_dom_sf"/>
</dbReference>
<reference evidence="1 2" key="1">
    <citation type="submission" date="2020-08" db="EMBL/GenBank/DDBJ databases">
        <title>Genomic Encyclopedia of Type Strains, Phase IV (KMG-IV): sequencing the most valuable type-strain genomes for metagenomic binning, comparative biology and taxonomic classification.</title>
        <authorList>
            <person name="Goeker M."/>
        </authorList>
    </citation>
    <scope>NUCLEOTIDE SEQUENCE [LARGE SCALE GENOMIC DNA]</scope>
    <source>
        <strain evidence="1 2">DSM 23960</strain>
    </source>
</reference>
<accession>A0A7W6JBG3</accession>
<name>A0A7W6JBG3_9CAUL</name>
<dbReference type="RefSeq" id="WP_183203173.1">
    <property type="nucleotide sequence ID" value="NZ_BAAAER010000004.1"/>
</dbReference>
<organism evidence="1 2">
    <name type="scientific">Brevundimonas lenta</name>
    <dbReference type="NCBI Taxonomy" id="424796"/>
    <lineage>
        <taxon>Bacteria</taxon>
        <taxon>Pseudomonadati</taxon>
        <taxon>Pseudomonadota</taxon>
        <taxon>Alphaproteobacteria</taxon>
        <taxon>Caulobacterales</taxon>
        <taxon>Caulobacteraceae</taxon>
        <taxon>Brevundimonas</taxon>
    </lineage>
</organism>
<dbReference type="AlphaFoldDB" id="A0A7W6JBG3"/>
<protein>
    <recommendedName>
        <fullName evidence="3">CYTH domain-containing protein</fullName>
    </recommendedName>
</protein>
<comment type="caution">
    <text evidence="1">The sequence shown here is derived from an EMBL/GenBank/DDBJ whole genome shotgun (WGS) entry which is preliminary data.</text>
</comment>
<evidence type="ECO:0008006" key="3">
    <source>
        <dbReference type="Google" id="ProtNLM"/>
    </source>
</evidence>